<protein>
    <submittedName>
        <fullName evidence="1">Uncharacterized protein</fullName>
    </submittedName>
</protein>
<reference evidence="1 2" key="2">
    <citation type="submission" date="2020-06" db="EMBL/GenBank/DDBJ databases">
        <title>Ramlibacter rhizophilus sp. nov., isolated from rhizosphere soil of national flower Mugunghwa from South Korea.</title>
        <authorList>
            <person name="Zheng-Fei Y."/>
            <person name="Huan T."/>
        </authorList>
    </citation>
    <scope>NUCLEOTIDE SEQUENCE [LARGE SCALE GENOMIC DNA]</scope>
    <source>
        <strain evidence="1 2">B156</strain>
    </source>
</reference>
<comment type="caution">
    <text evidence="1">The sequence shown here is derived from an EMBL/GenBank/DDBJ whole genome shotgun (WGS) entry which is preliminary data.</text>
</comment>
<dbReference type="EMBL" id="JABFCS010000001">
    <property type="protein sequence ID" value="NNU42807.1"/>
    <property type="molecule type" value="Genomic_DNA"/>
</dbReference>
<accession>A0A849K9L7</accession>
<gene>
    <name evidence="1" type="ORF">HK415_05955</name>
</gene>
<name>A0A849K9L7_9BURK</name>
<keyword evidence="2" id="KW-1185">Reference proteome</keyword>
<evidence type="ECO:0000313" key="2">
    <source>
        <dbReference type="Proteomes" id="UP000552954"/>
    </source>
</evidence>
<dbReference type="AlphaFoldDB" id="A0A849K9L7"/>
<reference evidence="1 2" key="1">
    <citation type="submission" date="2020-05" db="EMBL/GenBank/DDBJ databases">
        <authorList>
            <person name="Khan S.A."/>
            <person name="Jeon C.O."/>
            <person name="Chun B.H."/>
        </authorList>
    </citation>
    <scope>NUCLEOTIDE SEQUENCE [LARGE SCALE GENOMIC DNA]</scope>
    <source>
        <strain evidence="1 2">B156</strain>
    </source>
</reference>
<sequence length="50" mass="5724">MLTAGFFVGEYLVRYWLHPDFERVSLQQALQAYRSHGVPAGRTPQDASRT</sequence>
<organism evidence="1 2">
    <name type="scientific">Ramlibacter montanisoli</name>
    <dbReference type="NCBI Taxonomy" id="2732512"/>
    <lineage>
        <taxon>Bacteria</taxon>
        <taxon>Pseudomonadati</taxon>
        <taxon>Pseudomonadota</taxon>
        <taxon>Betaproteobacteria</taxon>
        <taxon>Burkholderiales</taxon>
        <taxon>Comamonadaceae</taxon>
        <taxon>Ramlibacter</taxon>
    </lineage>
</organism>
<evidence type="ECO:0000313" key="1">
    <source>
        <dbReference type="EMBL" id="NNU42807.1"/>
    </source>
</evidence>
<dbReference type="Proteomes" id="UP000552954">
    <property type="component" value="Unassembled WGS sequence"/>
</dbReference>
<dbReference type="RefSeq" id="WP_171557303.1">
    <property type="nucleotide sequence ID" value="NZ_JABFCS010000001.1"/>
</dbReference>
<proteinExistence type="predicted"/>